<comment type="similarity">
    <text evidence="1">Belongs to the LDH/MDH superfamily. MDH type 2 family.</text>
</comment>
<name>A0A0C1ECQ5_9BACT</name>
<comment type="caution">
    <text evidence="4">The sequence shown here is derived from an EMBL/GenBank/DDBJ whole genome shotgun (WGS) entry which is preliminary data.</text>
</comment>
<dbReference type="PATRIC" id="fig|83552.4.peg.940"/>
<dbReference type="AlphaFoldDB" id="A0A0C1ECQ5"/>
<dbReference type="PANTHER" id="PTHR23382">
    <property type="entry name" value="MALATE DEHYDROGENASE"/>
    <property type="match status" value="1"/>
</dbReference>
<evidence type="ECO:0000313" key="5">
    <source>
        <dbReference type="Proteomes" id="UP000031307"/>
    </source>
</evidence>
<dbReference type="InterPro" id="IPR001236">
    <property type="entry name" value="Lactate/malate_DH_N"/>
</dbReference>
<dbReference type="GO" id="GO:0006108">
    <property type="term" value="P:malate metabolic process"/>
    <property type="evidence" value="ECO:0007669"/>
    <property type="project" value="InterPro"/>
</dbReference>
<dbReference type="InterPro" id="IPR010945">
    <property type="entry name" value="Malate_DH_type2"/>
</dbReference>
<dbReference type="InterPro" id="IPR036291">
    <property type="entry name" value="NAD(P)-bd_dom_sf"/>
</dbReference>
<dbReference type="GO" id="GO:0016615">
    <property type="term" value="F:malate dehydrogenase activity"/>
    <property type="evidence" value="ECO:0007669"/>
    <property type="project" value="InterPro"/>
</dbReference>
<evidence type="ECO:0000313" key="4">
    <source>
        <dbReference type="EMBL" id="KIA77853.1"/>
    </source>
</evidence>
<dbReference type="Proteomes" id="UP000031307">
    <property type="component" value="Unassembled WGS sequence"/>
</dbReference>
<organism evidence="4 5">
    <name type="scientific">Parachlamydia acanthamoebae</name>
    <dbReference type="NCBI Taxonomy" id="83552"/>
    <lineage>
        <taxon>Bacteria</taxon>
        <taxon>Pseudomonadati</taxon>
        <taxon>Chlamydiota</taxon>
        <taxon>Chlamydiia</taxon>
        <taxon>Parachlamydiales</taxon>
        <taxon>Parachlamydiaceae</taxon>
        <taxon>Parachlamydia</taxon>
    </lineage>
</organism>
<evidence type="ECO:0000259" key="3">
    <source>
        <dbReference type="Pfam" id="PF00056"/>
    </source>
</evidence>
<dbReference type="Pfam" id="PF00056">
    <property type="entry name" value="Ldh_1_N"/>
    <property type="match status" value="1"/>
</dbReference>
<dbReference type="EMBL" id="JSAM01000057">
    <property type="protein sequence ID" value="KIA77853.1"/>
    <property type="molecule type" value="Genomic_DNA"/>
</dbReference>
<reference evidence="4 5" key="1">
    <citation type="journal article" date="2014" name="Mol. Biol. Evol.">
        <title>Massive expansion of Ubiquitination-related gene families within the Chlamydiae.</title>
        <authorList>
            <person name="Domman D."/>
            <person name="Collingro A."/>
            <person name="Lagkouvardos I."/>
            <person name="Gehre L."/>
            <person name="Weinmaier T."/>
            <person name="Rattei T."/>
            <person name="Subtil A."/>
            <person name="Horn M."/>
        </authorList>
    </citation>
    <scope>NUCLEOTIDE SEQUENCE [LARGE SCALE GENOMIC DNA]</scope>
    <source>
        <strain evidence="4 5">OEW1</strain>
    </source>
</reference>
<protein>
    <recommendedName>
        <fullName evidence="3">Lactate/malate dehydrogenase N-terminal domain-containing protein</fullName>
    </recommendedName>
</protein>
<gene>
    <name evidence="4" type="ORF">DB43_FM00050</name>
</gene>
<feature type="domain" description="Lactate/malate dehydrogenase N-terminal" evidence="3">
    <location>
        <begin position="19"/>
        <end position="86"/>
    </location>
</feature>
<evidence type="ECO:0000256" key="2">
    <source>
        <dbReference type="ARBA" id="ARBA00023002"/>
    </source>
</evidence>
<evidence type="ECO:0000256" key="1">
    <source>
        <dbReference type="ARBA" id="ARBA00009613"/>
    </source>
</evidence>
<dbReference type="Gene3D" id="3.40.50.720">
    <property type="entry name" value="NAD(P)-binding Rossmann-like Domain"/>
    <property type="match status" value="1"/>
</dbReference>
<keyword evidence="2" id="KW-0560">Oxidoreductase</keyword>
<sequence length="92" mass="10084">MLICNQTTRRNAMSKSIKRIAVTGGAGQIAYNLLFRIASGEMLGNDQPIALHILEIPEALKSLEGVKMELEDCAFPLLKHIQIGSGSFSIIW</sequence>
<dbReference type="SUPFAM" id="SSF51735">
    <property type="entry name" value="NAD(P)-binding Rossmann-fold domains"/>
    <property type="match status" value="1"/>
</dbReference>
<proteinExistence type="inferred from homology"/>
<accession>A0A0C1ECQ5</accession>